<comment type="caution">
    <text evidence="7">The sequence shown here is derived from an EMBL/GenBank/DDBJ whole genome shotgun (WGS) entry which is preliminary data.</text>
</comment>
<dbReference type="Pfam" id="PF02653">
    <property type="entry name" value="BPD_transp_2"/>
    <property type="match status" value="1"/>
</dbReference>
<dbReference type="EMBL" id="JACOGF010000009">
    <property type="protein sequence ID" value="MBC3919272.1"/>
    <property type="molecule type" value="Genomic_DNA"/>
</dbReference>
<dbReference type="InterPro" id="IPR043428">
    <property type="entry name" value="LivM-like"/>
</dbReference>
<feature type="transmembrane region" description="Helical" evidence="6">
    <location>
        <begin position="179"/>
        <end position="197"/>
    </location>
</feature>
<evidence type="ECO:0000256" key="1">
    <source>
        <dbReference type="ARBA" id="ARBA00004651"/>
    </source>
</evidence>
<sequence>MNIQEKTVTSAHELLAPDSHGKSSVKYILLSLCVICALLVPVVVKDPSHQNLAILILMAAQLGVAWNIVGGYAGQVSLGHVAFYGLGAYTSTLLLTQWGMNAWLAMLCGGILAALISLVIGWSCFRLNGHYFGMATIAVAEIIQIIFTNWEYAGGAVGLTLPMDQQGWSNMIFTDKAPYYYIALGLLLLTLAVNYWIEHSYLGYYFRAIKDEPDAARSLGINLSRYKQIAFAVSSFFTAIGGSLYAQKELYIDPGSVLHTGLSIKMALVSILGGVGTLLGPVIGAGVLTFIEEGTRALFGGSGRGTDLVIYAALIVVIAVYYPTGVMGWIKQFFARRKAVRAQKAQDAQDTTGTQAGKEAA</sequence>
<name>A0ABR6ZTP0_9BURK</name>
<feature type="transmembrane region" description="Helical" evidence="6">
    <location>
        <begin position="267"/>
        <end position="288"/>
    </location>
</feature>
<keyword evidence="8" id="KW-1185">Reference proteome</keyword>
<dbReference type="InterPro" id="IPR001851">
    <property type="entry name" value="ABC_transp_permease"/>
</dbReference>
<evidence type="ECO:0000256" key="5">
    <source>
        <dbReference type="ARBA" id="ARBA00023136"/>
    </source>
</evidence>
<evidence type="ECO:0000256" key="4">
    <source>
        <dbReference type="ARBA" id="ARBA00022989"/>
    </source>
</evidence>
<evidence type="ECO:0000313" key="8">
    <source>
        <dbReference type="Proteomes" id="UP000650424"/>
    </source>
</evidence>
<dbReference type="RefSeq" id="WP_186948541.1">
    <property type="nucleotide sequence ID" value="NZ_JACOGF010000009.1"/>
</dbReference>
<feature type="transmembrane region" description="Helical" evidence="6">
    <location>
        <begin position="229"/>
        <end position="246"/>
    </location>
</feature>
<feature type="transmembrane region" description="Helical" evidence="6">
    <location>
        <begin position="104"/>
        <end position="125"/>
    </location>
</feature>
<evidence type="ECO:0000313" key="7">
    <source>
        <dbReference type="EMBL" id="MBC3919272.1"/>
    </source>
</evidence>
<dbReference type="Proteomes" id="UP000650424">
    <property type="component" value="Unassembled WGS sequence"/>
</dbReference>
<keyword evidence="2" id="KW-1003">Cell membrane</keyword>
<organism evidence="7 8">
    <name type="scientific">Undibacterium hunanense</name>
    <dbReference type="NCBI Taxonomy" id="2762292"/>
    <lineage>
        <taxon>Bacteria</taxon>
        <taxon>Pseudomonadati</taxon>
        <taxon>Pseudomonadota</taxon>
        <taxon>Betaproteobacteria</taxon>
        <taxon>Burkholderiales</taxon>
        <taxon>Oxalobacteraceae</taxon>
        <taxon>Undibacterium</taxon>
    </lineage>
</organism>
<keyword evidence="3 6" id="KW-0812">Transmembrane</keyword>
<keyword evidence="4 6" id="KW-1133">Transmembrane helix</keyword>
<gene>
    <name evidence="7" type="ORF">H8L32_17415</name>
</gene>
<dbReference type="CDD" id="cd06581">
    <property type="entry name" value="TM_PBP1_LivM_like"/>
    <property type="match status" value="1"/>
</dbReference>
<proteinExistence type="predicted"/>
<evidence type="ECO:0000256" key="2">
    <source>
        <dbReference type="ARBA" id="ARBA00022475"/>
    </source>
</evidence>
<feature type="transmembrane region" description="Helical" evidence="6">
    <location>
        <begin position="50"/>
        <end position="69"/>
    </location>
</feature>
<dbReference type="PANTHER" id="PTHR30482:SF10">
    <property type="entry name" value="HIGH-AFFINITY BRANCHED-CHAIN AMINO ACID TRANSPORT PROTEIN BRAE"/>
    <property type="match status" value="1"/>
</dbReference>
<reference evidence="7 8" key="1">
    <citation type="submission" date="2020-08" db="EMBL/GenBank/DDBJ databases">
        <title>Novel species isolated from subtropical streams in China.</title>
        <authorList>
            <person name="Lu H."/>
        </authorList>
    </citation>
    <scope>NUCLEOTIDE SEQUENCE [LARGE SCALE GENOMIC DNA]</scope>
    <source>
        <strain evidence="7 8">CY18W</strain>
    </source>
</reference>
<feature type="transmembrane region" description="Helical" evidence="6">
    <location>
        <begin position="308"/>
        <end position="330"/>
    </location>
</feature>
<evidence type="ECO:0000256" key="3">
    <source>
        <dbReference type="ARBA" id="ARBA00022692"/>
    </source>
</evidence>
<accession>A0ABR6ZTP0</accession>
<feature type="transmembrane region" description="Helical" evidence="6">
    <location>
        <begin position="27"/>
        <end position="44"/>
    </location>
</feature>
<protein>
    <submittedName>
        <fullName evidence="7">Branched-chain amino acid ABC transporter permease</fullName>
    </submittedName>
</protein>
<keyword evidence="5 6" id="KW-0472">Membrane</keyword>
<evidence type="ECO:0000256" key="6">
    <source>
        <dbReference type="SAM" id="Phobius"/>
    </source>
</evidence>
<comment type="subcellular location">
    <subcellularLocation>
        <location evidence="1">Cell membrane</location>
        <topology evidence="1">Multi-pass membrane protein</topology>
    </subcellularLocation>
</comment>
<dbReference type="PANTHER" id="PTHR30482">
    <property type="entry name" value="HIGH-AFFINITY BRANCHED-CHAIN AMINO ACID TRANSPORT SYSTEM PERMEASE"/>
    <property type="match status" value="1"/>
</dbReference>